<dbReference type="SMART" id="SM00448">
    <property type="entry name" value="REC"/>
    <property type="match status" value="1"/>
</dbReference>
<gene>
    <name evidence="6" type="ORF">Q8A64_14965</name>
</gene>
<dbReference type="Proteomes" id="UP001225596">
    <property type="component" value="Unassembled WGS sequence"/>
</dbReference>
<dbReference type="InterPro" id="IPR000792">
    <property type="entry name" value="Tscrpt_reg_LuxR_C"/>
</dbReference>
<proteinExistence type="predicted"/>
<evidence type="ECO:0000256" key="3">
    <source>
        <dbReference type="PROSITE-ProRule" id="PRU00169"/>
    </source>
</evidence>
<dbReference type="Gene3D" id="3.40.50.2300">
    <property type="match status" value="1"/>
</dbReference>
<dbReference type="InterPro" id="IPR016032">
    <property type="entry name" value="Sig_transdc_resp-reg_C-effctor"/>
</dbReference>
<dbReference type="EMBL" id="JAUYVH010000011">
    <property type="protein sequence ID" value="MDQ9171713.1"/>
    <property type="molecule type" value="Genomic_DNA"/>
</dbReference>
<organism evidence="6 7">
    <name type="scientific">Keguizhuia sedimenti</name>
    <dbReference type="NCBI Taxonomy" id="3064264"/>
    <lineage>
        <taxon>Bacteria</taxon>
        <taxon>Pseudomonadati</taxon>
        <taxon>Pseudomonadota</taxon>
        <taxon>Betaproteobacteria</taxon>
        <taxon>Burkholderiales</taxon>
        <taxon>Oxalobacteraceae</taxon>
        <taxon>Keguizhuia</taxon>
    </lineage>
</organism>
<keyword evidence="2" id="KW-0238">DNA-binding</keyword>
<dbReference type="SUPFAM" id="SSF52172">
    <property type="entry name" value="CheY-like"/>
    <property type="match status" value="1"/>
</dbReference>
<evidence type="ECO:0000256" key="1">
    <source>
        <dbReference type="ARBA" id="ARBA00022553"/>
    </source>
</evidence>
<name>A0ABU1BTW6_9BURK</name>
<dbReference type="PANTHER" id="PTHR43214">
    <property type="entry name" value="TWO-COMPONENT RESPONSE REGULATOR"/>
    <property type="match status" value="1"/>
</dbReference>
<dbReference type="SUPFAM" id="SSF46894">
    <property type="entry name" value="C-terminal effector domain of the bipartite response regulators"/>
    <property type="match status" value="1"/>
</dbReference>
<dbReference type="InterPro" id="IPR001789">
    <property type="entry name" value="Sig_transdc_resp-reg_receiver"/>
</dbReference>
<keyword evidence="1 3" id="KW-0597">Phosphoprotein</keyword>
<evidence type="ECO:0000256" key="2">
    <source>
        <dbReference type="ARBA" id="ARBA00023125"/>
    </source>
</evidence>
<reference evidence="6 7" key="1">
    <citation type="submission" date="2023-08" db="EMBL/GenBank/DDBJ databases">
        <title>Oxalobacteraceae gen .nov., isolated from river sludge outside the plant.</title>
        <authorList>
            <person name="Zhao S.Y."/>
        </authorList>
    </citation>
    <scope>NUCLEOTIDE SEQUENCE [LARGE SCALE GENOMIC DNA]</scope>
    <source>
        <strain evidence="6 7">R-40</strain>
    </source>
</reference>
<evidence type="ECO:0000313" key="6">
    <source>
        <dbReference type="EMBL" id="MDQ9171713.1"/>
    </source>
</evidence>
<dbReference type="PROSITE" id="PS50110">
    <property type="entry name" value="RESPONSE_REGULATORY"/>
    <property type="match status" value="1"/>
</dbReference>
<dbReference type="InterPro" id="IPR011006">
    <property type="entry name" value="CheY-like_superfamily"/>
</dbReference>
<accession>A0ABU1BTW6</accession>
<protein>
    <submittedName>
        <fullName evidence="6">Response regulator transcription factor</fullName>
    </submittedName>
</protein>
<keyword evidence="7" id="KW-1185">Reference proteome</keyword>
<feature type="domain" description="HTH luxR-type" evidence="4">
    <location>
        <begin position="145"/>
        <end position="210"/>
    </location>
</feature>
<dbReference type="RefSeq" id="WP_338437655.1">
    <property type="nucleotide sequence ID" value="NZ_JAUYVH010000011.1"/>
</dbReference>
<feature type="domain" description="Response regulatory" evidence="5">
    <location>
        <begin position="7"/>
        <end position="123"/>
    </location>
</feature>
<dbReference type="CDD" id="cd06170">
    <property type="entry name" value="LuxR_C_like"/>
    <property type="match status" value="1"/>
</dbReference>
<dbReference type="PROSITE" id="PS50043">
    <property type="entry name" value="HTH_LUXR_2"/>
    <property type="match status" value="1"/>
</dbReference>
<dbReference type="PRINTS" id="PR00038">
    <property type="entry name" value="HTHLUXR"/>
</dbReference>
<sequence length="213" mass="23754">MNKNKISVLLVDDHLIARNGVKLMLSKEERIHIGGEAENISSALRLARENEFDIAIIDISLQDENGLELLRFLKAEKPKIQVLMLSMYAEEVYAVRALKLGASGYLSKNVDASTFIKAVYKIAEGRRYISPELADKLVDIVSGEELTTVETLSNREIEILKLIASGKSLVNIAEKLHLSSSTVTTYRKRILEKTGLSSNADLINYVRENGLLH</sequence>
<dbReference type="CDD" id="cd17535">
    <property type="entry name" value="REC_NarL-like"/>
    <property type="match status" value="1"/>
</dbReference>
<dbReference type="Pfam" id="PF00196">
    <property type="entry name" value="GerE"/>
    <property type="match status" value="1"/>
</dbReference>
<evidence type="ECO:0000313" key="7">
    <source>
        <dbReference type="Proteomes" id="UP001225596"/>
    </source>
</evidence>
<feature type="modified residue" description="4-aspartylphosphate" evidence="3">
    <location>
        <position position="58"/>
    </location>
</feature>
<dbReference type="Pfam" id="PF00072">
    <property type="entry name" value="Response_reg"/>
    <property type="match status" value="1"/>
</dbReference>
<dbReference type="InterPro" id="IPR039420">
    <property type="entry name" value="WalR-like"/>
</dbReference>
<evidence type="ECO:0000259" key="4">
    <source>
        <dbReference type="PROSITE" id="PS50043"/>
    </source>
</evidence>
<dbReference type="PANTHER" id="PTHR43214:SF42">
    <property type="entry name" value="TRANSCRIPTIONAL REGULATORY PROTEIN DESR"/>
    <property type="match status" value="1"/>
</dbReference>
<evidence type="ECO:0000259" key="5">
    <source>
        <dbReference type="PROSITE" id="PS50110"/>
    </source>
</evidence>
<dbReference type="SMART" id="SM00421">
    <property type="entry name" value="HTH_LUXR"/>
    <property type="match status" value="1"/>
</dbReference>
<comment type="caution">
    <text evidence="6">The sequence shown here is derived from an EMBL/GenBank/DDBJ whole genome shotgun (WGS) entry which is preliminary data.</text>
</comment>
<dbReference type="InterPro" id="IPR058245">
    <property type="entry name" value="NreC/VraR/RcsB-like_REC"/>
</dbReference>